<sequence length="561" mass="64411">MYANLMLMMLAAVQRRRMATRYARLGDLCLDKRRVHARRQEPREKVRHNARHFSFLRAFSPVTCVHVMLVVGRNVIPRRDFCRTLRGASDVDECMCAYAYVCVQSVSTCTQHIIPIMIYRWRLATSRRNVIGGRQVQGERRPAHARAPLPAQPLPAEGSEVDDYNDGFVEAVHMVGSKFFKTRRTRTKRLSDSTLRLMELNRQISKSLKRDVRRFNTTSIEEAIERNRGSKVFTRDLSVGQSQLMKLKTDDGRIVSSKPELLEEVERVITNRLTRRLDDFQPPEQAGFRKGYSTVDHIHALRQVIQKTEEYNLPLCLAFVDYEKAFDSIETWAVLQALQRCQVDYRYIEVLSDQSTKPPLQRGVRQGDVISPKLFTAALEDAFKVLDWKGRGININGEYFTHLRFADDIVVMAETMEDLGAMLADLSRVFDRVGLKMNMDKTKVMSNVHVVPTPVIVGDSALEVVDDYVYLGQTVQLGRSNFEKEITRRIRLGWAAFGKLRSVFSSKLPQCLKSKVFDQCVLPVMTYGSETWALTMGLMRKLKVTQRAMERAMLGVSLRIE</sequence>
<gene>
    <name evidence="1" type="ORF">MSG28_010984</name>
</gene>
<evidence type="ECO:0000313" key="1">
    <source>
        <dbReference type="EMBL" id="KAI8438500.1"/>
    </source>
</evidence>
<accession>A0ACC0KQE7</accession>
<protein>
    <submittedName>
        <fullName evidence="1">Uncharacterized protein</fullName>
    </submittedName>
</protein>
<evidence type="ECO:0000313" key="2">
    <source>
        <dbReference type="Proteomes" id="UP001064048"/>
    </source>
</evidence>
<proteinExistence type="predicted"/>
<dbReference type="EMBL" id="CM046118">
    <property type="protein sequence ID" value="KAI8438500.1"/>
    <property type="molecule type" value="Genomic_DNA"/>
</dbReference>
<keyword evidence="2" id="KW-1185">Reference proteome</keyword>
<name>A0ACC0KQE7_CHOFU</name>
<organism evidence="1 2">
    <name type="scientific">Choristoneura fumiferana</name>
    <name type="common">Spruce budworm moth</name>
    <name type="synonym">Archips fumiferana</name>
    <dbReference type="NCBI Taxonomy" id="7141"/>
    <lineage>
        <taxon>Eukaryota</taxon>
        <taxon>Metazoa</taxon>
        <taxon>Ecdysozoa</taxon>
        <taxon>Arthropoda</taxon>
        <taxon>Hexapoda</taxon>
        <taxon>Insecta</taxon>
        <taxon>Pterygota</taxon>
        <taxon>Neoptera</taxon>
        <taxon>Endopterygota</taxon>
        <taxon>Lepidoptera</taxon>
        <taxon>Glossata</taxon>
        <taxon>Ditrysia</taxon>
        <taxon>Tortricoidea</taxon>
        <taxon>Tortricidae</taxon>
        <taxon>Tortricinae</taxon>
        <taxon>Choristoneura</taxon>
    </lineage>
</organism>
<dbReference type="Proteomes" id="UP001064048">
    <property type="component" value="Chromosome 18"/>
</dbReference>
<comment type="caution">
    <text evidence="1">The sequence shown here is derived from an EMBL/GenBank/DDBJ whole genome shotgun (WGS) entry which is preliminary data.</text>
</comment>
<reference evidence="1 2" key="1">
    <citation type="journal article" date="2022" name="Genome Biol. Evol.">
        <title>The Spruce Budworm Genome: Reconstructing the Evolutionary History of Antifreeze Proteins.</title>
        <authorList>
            <person name="Beliveau C."/>
            <person name="Gagne P."/>
            <person name="Picq S."/>
            <person name="Vernygora O."/>
            <person name="Keeling C.I."/>
            <person name="Pinkney K."/>
            <person name="Doucet D."/>
            <person name="Wen F."/>
            <person name="Johnston J.S."/>
            <person name="Maaroufi H."/>
            <person name="Boyle B."/>
            <person name="Laroche J."/>
            <person name="Dewar K."/>
            <person name="Juretic N."/>
            <person name="Blackburn G."/>
            <person name="Nisole A."/>
            <person name="Brunet B."/>
            <person name="Brandao M."/>
            <person name="Lumley L."/>
            <person name="Duan J."/>
            <person name="Quan G."/>
            <person name="Lucarotti C.J."/>
            <person name="Roe A.D."/>
            <person name="Sperling F.A.H."/>
            <person name="Levesque R.C."/>
            <person name="Cusson M."/>
        </authorList>
    </citation>
    <scope>NUCLEOTIDE SEQUENCE [LARGE SCALE GENOMIC DNA]</scope>
    <source>
        <strain evidence="1">Glfc:IPQL:Cfum</strain>
    </source>
</reference>